<dbReference type="RefSeq" id="NP_983986.1">
    <property type="nucleotide sequence ID" value="NM_209339.1"/>
</dbReference>
<dbReference type="GO" id="GO:0006506">
    <property type="term" value="P:GPI anchor biosynthetic process"/>
    <property type="evidence" value="ECO:0000318"/>
    <property type="project" value="GO_Central"/>
</dbReference>
<dbReference type="KEGG" id="ago:AGOS_ADL110W"/>
<reference evidence="4" key="2">
    <citation type="journal article" date="2013" name="G3 (Bethesda)">
        <title>Genomes of Ashbya fungi isolated from insects reveal four mating-type loci, numerous translocations, lack of transposons, and distinct gene duplications.</title>
        <authorList>
            <person name="Dietrich F.S."/>
            <person name="Voegeli S."/>
            <person name="Kuo S."/>
            <person name="Philippsen P."/>
        </authorList>
    </citation>
    <scope>GENOME REANNOTATION</scope>
    <source>
        <strain evidence="4">ATCC 10895 / CBS 109.51 / FGSC 9923 / NRRL Y-1056</strain>
    </source>
</reference>
<feature type="transmembrane region" description="Helical" evidence="2">
    <location>
        <begin position="451"/>
        <end position="472"/>
    </location>
</feature>
<evidence type="ECO:0000256" key="2">
    <source>
        <dbReference type="SAM" id="Phobius"/>
    </source>
</evidence>
<dbReference type="PANTHER" id="PTHR13315">
    <property type="entry name" value="METALLO PHOSPHOESTERASE RELATED"/>
    <property type="match status" value="1"/>
</dbReference>
<dbReference type="CDD" id="cd08164">
    <property type="entry name" value="MPP_Ted1"/>
    <property type="match status" value="1"/>
</dbReference>
<accession>Q75AN2</accession>
<evidence type="ECO:0000313" key="3">
    <source>
        <dbReference type="EMBL" id="AAS51810.1"/>
    </source>
</evidence>
<keyword evidence="2" id="KW-0812">Transmembrane</keyword>
<name>Q75AN2_EREGS</name>
<dbReference type="OMA" id="GLKEQNH"/>
<dbReference type="InParanoid" id="Q75AN2"/>
<dbReference type="PANTHER" id="PTHR13315:SF1">
    <property type="entry name" value="PROTEIN TED1"/>
    <property type="match status" value="1"/>
</dbReference>
<dbReference type="OrthoDB" id="9984693at2759"/>
<sequence length="473" mass="54389">MSQQNLKKLTILALVLALASNLYIYTYPSLFPCRCSFEQQNALQGLDDNSTLAQRVWCRSQYYFSDVTKQLGSTHTRAATPEQGAVPEVRLLAIGDPQINGIWPTTPYLRRLEIFINDYFLGHVIQRMLRRLAPTHVAVMGDLFSSQWIGDSEYYNRTMRYTRRLLGRSDKLLQAQRDESHDAAGEYNRDWQQYGRDYEAVRQGDLTMFSWHRENAWRWAPEDDYLLINITGNHDVGYSGDTTYQHMARYKHLFGEDNYWIEYDRDTDHAWRVVVLNDLLLEGPALQPEFIDTTWRFLEHLAARDFPGTTVLLTHVPFHKPAGLCHDNPETRYYPPGYEREPYKVGLLRSQNLLSPDVSDRVLNLVFANGKPGIILTGHDHEGCDTAYTRAPDGSWAAQPPSAQPAHVRELTVRSVMAQYGGNVGLLRGSFDPATASWRWTYSVCPFAHQAVWYCAKLMPVVLILLLSTLYVW</sequence>
<dbReference type="eggNOG" id="KOG3662">
    <property type="taxonomic scope" value="Eukaryota"/>
</dbReference>
<evidence type="ECO:0000256" key="1">
    <source>
        <dbReference type="ARBA" id="ARBA00023136"/>
    </source>
</evidence>
<keyword evidence="1 2" id="KW-0472">Membrane</keyword>
<dbReference type="InterPro" id="IPR033308">
    <property type="entry name" value="PGAP5/Cdc1/Ted1"/>
</dbReference>
<protein>
    <submittedName>
        <fullName evidence="3">ADL110Wp</fullName>
    </submittedName>
</protein>
<evidence type="ECO:0000313" key="4">
    <source>
        <dbReference type="Proteomes" id="UP000000591"/>
    </source>
</evidence>
<dbReference type="GO" id="GO:0005783">
    <property type="term" value="C:endoplasmic reticulum"/>
    <property type="evidence" value="ECO:0000318"/>
    <property type="project" value="GO_Central"/>
</dbReference>
<organism evidence="3 4">
    <name type="scientific">Eremothecium gossypii (strain ATCC 10895 / CBS 109.51 / FGSC 9923 / NRRL Y-1056)</name>
    <name type="common">Yeast</name>
    <name type="synonym">Ashbya gossypii</name>
    <dbReference type="NCBI Taxonomy" id="284811"/>
    <lineage>
        <taxon>Eukaryota</taxon>
        <taxon>Fungi</taxon>
        <taxon>Dikarya</taxon>
        <taxon>Ascomycota</taxon>
        <taxon>Saccharomycotina</taxon>
        <taxon>Saccharomycetes</taxon>
        <taxon>Saccharomycetales</taxon>
        <taxon>Saccharomycetaceae</taxon>
        <taxon>Eremothecium</taxon>
    </lineage>
</organism>
<keyword evidence="2" id="KW-1133">Transmembrane helix</keyword>
<dbReference type="InterPro" id="IPR029052">
    <property type="entry name" value="Metallo-depent_PP-like"/>
</dbReference>
<dbReference type="STRING" id="284811.Q75AN2"/>
<dbReference type="InterPro" id="IPR033307">
    <property type="entry name" value="Ted1_MPase_dom"/>
</dbReference>
<dbReference type="GO" id="GO:0016020">
    <property type="term" value="C:membrane"/>
    <property type="evidence" value="ECO:0007669"/>
    <property type="project" value="GOC"/>
</dbReference>
<gene>
    <name evidence="3" type="ORF">AGOS_ADL110W</name>
</gene>
<keyword evidence="4" id="KW-1185">Reference proteome</keyword>
<dbReference type="SUPFAM" id="SSF56300">
    <property type="entry name" value="Metallo-dependent phosphatases"/>
    <property type="match status" value="1"/>
</dbReference>
<dbReference type="HOGENOM" id="CLU_021690_1_0_1"/>
<dbReference type="AlphaFoldDB" id="Q75AN2"/>
<dbReference type="FunCoup" id="Q75AN2">
    <property type="interactions" value="100"/>
</dbReference>
<proteinExistence type="predicted"/>
<dbReference type="Proteomes" id="UP000000591">
    <property type="component" value="Chromosome IV"/>
</dbReference>
<reference evidence="3 4" key="1">
    <citation type="journal article" date="2004" name="Science">
        <title>The Ashbya gossypii genome as a tool for mapping the ancient Saccharomyces cerevisiae genome.</title>
        <authorList>
            <person name="Dietrich F.S."/>
            <person name="Voegeli S."/>
            <person name="Brachat S."/>
            <person name="Lerch A."/>
            <person name="Gates K."/>
            <person name="Steiner S."/>
            <person name="Mohr C."/>
            <person name="Pohlmann R."/>
            <person name="Luedi P."/>
            <person name="Choi S."/>
            <person name="Wing R.A."/>
            <person name="Flavier A."/>
            <person name="Gaffney T.D."/>
            <person name="Philippsen P."/>
        </authorList>
    </citation>
    <scope>NUCLEOTIDE SEQUENCE [LARGE SCALE GENOMIC DNA]</scope>
    <source>
        <strain evidence="4">ATCC 10895 / CBS 109.51 / FGSC 9923 / NRRL Y-1056</strain>
    </source>
</reference>
<dbReference type="EMBL" id="AE016817">
    <property type="protein sequence ID" value="AAS51810.1"/>
    <property type="molecule type" value="Genomic_DNA"/>
</dbReference>
<dbReference type="GeneID" id="4620129"/>